<dbReference type="RefSeq" id="WP_076835865.1">
    <property type="nucleotide sequence ID" value="NZ_CP019434.1"/>
</dbReference>
<dbReference type="STRING" id="1765967.BW247_03860"/>
<proteinExistence type="inferred from homology"/>
<feature type="transmembrane region" description="Helical" evidence="8">
    <location>
        <begin position="210"/>
        <end position="229"/>
    </location>
</feature>
<dbReference type="GO" id="GO:0005886">
    <property type="term" value="C:plasma membrane"/>
    <property type="evidence" value="ECO:0007669"/>
    <property type="project" value="UniProtKB-SubCell"/>
</dbReference>
<dbReference type="KEGG" id="afy:BW247_03860"/>
<keyword evidence="10" id="KW-1185">Reference proteome</keyword>
<feature type="transmembrane region" description="Helical" evidence="8">
    <location>
        <begin position="188"/>
        <end position="204"/>
    </location>
</feature>
<dbReference type="PANTHER" id="PTHR34979:SF1">
    <property type="entry name" value="INNER MEMBRANE PROTEIN YGAZ"/>
    <property type="match status" value="1"/>
</dbReference>
<feature type="transmembrane region" description="Helical" evidence="8">
    <location>
        <begin position="135"/>
        <end position="158"/>
    </location>
</feature>
<dbReference type="EMBL" id="CP019434">
    <property type="protein sequence ID" value="APZ42331.1"/>
    <property type="molecule type" value="Genomic_DNA"/>
</dbReference>
<dbReference type="InterPro" id="IPR011606">
    <property type="entry name" value="Brnchd-chn_aa_trnsp_permease"/>
</dbReference>
<dbReference type="AlphaFoldDB" id="A0A1P8UES8"/>
<protein>
    <submittedName>
        <fullName evidence="9">Branched-chain amino acid ABC transporter permease</fullName>
    </submittedName>
</protein>
<evidence type="ECO:0000256" key="5">
    <source>
        <dbReference type="ARBA" id="ARBA00022692"/>
    </source>
</evidence>
<keyword evidence="4" id="KW-1003">Cell membrane</keyword>
<accession>A0A1P8UES8</accession>
<evidence type="ECO:0000256" key="8">
    <source>
        <dbReference type="SAM" id="Phobius"/>
    </source>
</evidence>
<evidence type="ECO:0000256" key="2">
    <source>
        <dbReference type="ARBA" id="ARBA00010735"/>
    </source>
</evidence>
<dbReference type="Proteomes" id="UP000243807">
    <property type="component" value="Chromosome"/>
</dbReference>
<evidence type="ECO:0000256" key="4">
    <source>
        <dbReference type="ARBA" id="ARBA00022475"/>
    </source>
</evidence>
<feature type="transmembrane region" description="Helical" evidence="8">
    <location>
        <begin position="12"/>
        <end position="35"/>
    </location>
</feature>
<evidence type="ECO:0000256" key="7">
    <source>
        <dbReference type="ARBA" id="ARBA00023136"/>
    </source>
</evidence>
<reference evidence="9 10" key="1">
    <citation type="submission" date="2017-01" db="EMBL/GenBank/DDBJ databases">
        <title>Draft sequence of Acidihalobacter ferrooxidans strain DSM 14175 (strain V8).</title>
        <authorList>
            <person name="Khaleque H.N."/>
            <person name="Ramsay J.P."/>
            <person name="Murphy R.J.T."/>
            <person name="Kaksonen A.H."/>
            <person name="Boxall N.J."/>
            <person name="Watkin E.L.J."/>
        </authorList>
    </citation>
    <scope>NUCLEOTIDE SEQUENCE [LARGE SCALE GENOMIC DNA]</scope>
    <source>
        <strain evidence="9 10">V8</strain>
    </source>
</reference>
<evidence type="ECO:0000313" key="10">
    <source>
        <dbReference type="Proteomes" id="UP000243807"/>
    </source>
</evidence>
<keyword evidence="7 8" id="KW-0472">Membrane</keyword>
<organism evidence="9 10">
    <name type="scientific">Acidihalobacter ferrooxydans</name>
    <dbReference type="NCBI Taxonomy" id="1765967"/>
    <lineage>
        <taxon>Bacteria</taxon>
        <taxon>Pseudomonadati</taxon>
        <taxon>Pseudomonadota</taxon>
        <taxon>Gammaproteobacteria</taxon>
        <taxon>Chromatiales</taxon>
        <taxon>Ectothiorhodospiraceae</taxon>
        <taxon>Acidihalobacter</taxon>
    </lineage>
</organism>
<evidence type="ECO:0000256" key="1">
    <source>
        <dbReference type="ARBA" id="ARBA00004651"/>
    </source>
</evidence>
<evidence type="ECO:0000256" key="3">
    <source>
        <dbReference type="ARBA" id="ARBA00022448"/>
    </source>
</evidence>
<keyword evidence="6 8" id="KW-1133">Transmembrane helix</keyword>
<keyword evidence="5 8" id="KW-0812">Transmembrane</keyword>
<dbReference type="GO" id="GO:1903785">
    <property type="term" value="P:L-valine transmembrane transport"/>
    <property type="evidence" value="ECO:0007669"/>
    <property type="project" value="TreeGrafter"/>
</dbReference>
<dbReference type="Pfam" id="PF03591">
    <property type="entry name" value="AzlC"/>
    <property type="match status" value="1"/>
</dbReference>
<feature type="transmembrane region" description="Helical" evidence="8">
    <location>
        <begin position="164"/>
        <end position="181"/>
    </location>
</feature>
<name>A0A1P8UES8_9GAMM</name>
<comment type="similarity">
    <text evidence="2">Belongs to the AzlC family.</text>
</comment>
<dbReference type="OrthoDB" id="3177005at2"/>
<sequence length="238" mass="25229">MSLTRRQAFNNGLLAVAPIVTGVIPFGMICGVTAIKAGLSPTEAMGMSFFIFAGASQLAAIQLLAQGALPVVIVFTALVINLRFAMYSASLAPHFQHLPKRWRWPLAYLLTDQAYVMSINRYLGDQADAQTHKHWFYLGVASTLWLVWQPATAAGILLGAAIPASWSLDFAIPLTFMALLVPGLRDSPTLLAALVGGALAVAAADLPFNLGLMLAAVGGVAAGLIAESLQQRKQGQRT</sequence>
<evidence type="ECO:0000256" key="6">
    <source>
        <dbReference type="ARBA" id="ARBA00022989"/>
    </source>
</evidence>
<comment type="subcellular location">
    <subcellularLocation>
        <location evidence="1">Cell membrane</location>
        <topology evidence="1">Multi-pass membrane protein</topology>
    </subcellularLocation>
</comment>
<dbReference type="PANTHER" id="PTHR34979">
    <property type="entry name" value="INNER MEMBRANE PROTEIN YGAZ"/>
    <property type="match status" value="1"/>
</dbReference>
<keyword evidence="3" id="KW-0813">Transport</keyword>
<evidence type="ECO:0000313" key="9">
    <source>
        <dbReference type="EMBL" id="APZ42331.1"/>
    </source>
</evidence>
<gene>
    <name evidence="9" type="ORF">BW247_03860</name>
</gene>